<accession>A0ABU2SVV2</accession>
<dbReference type="Proteomes" id="UP001180531">
    <property type="component" value="Unassembled WGS sequence"/>
</dbReference>
<sequence>MGEGRRNGLLERGQDALRAFGDLLALEPFANQLVHARIPDTHRDTPTRLLADLSRRVGPLATAPDPLPDGVRGVVTTDFLAASLLGGPARRAGLFLGQAIRHVLTDAPTSEGRFPR</sequence>
<comment type="caution">
    <text evidence="1">The sequence shown here is derived from an EMBL/GenBank/DDBJ whole genome shotgun (WGS) entry which is preliminary data.</text>
</comment>
<gene>
    <name evidence="1" type="ORF">RM609_29200</name>
</gene>
<proteinExistence type="predicted"/>
<reference evidence="1" key="1">
    <citation type="submission" date="2024-05" db="EMBL/GenBank/DDBJ databases">
        <title>30 novel species of actinomycetes from the DSMZ collection.</title>
        <authorList>
            <person name="Nouioui I."/>
        </authorList>
    </citation>
    <scope>NUCLEOTIDE SEQUENCE</scope>
    <source>
        <strain evidence="1">DSM 40473</strain>
    </source>
</reference>
<dbReference type="RefSeq" id="WP_311614731.1">
    <property type="nucleotide sequence ID" value="NZ_JAVRFI010000027.1"/>
</dbReference>
<dbReference type="EMBL" id="JAVRFI010000027">
    <property type="protein sequence ID" value="MDT0453128.1"/>
    <property type="molecule type" value="Genomic_DNA"/>
</dbReference>
<organism evidence="1 2">
    <name type="scientific">Streptomyces hesseae</name>
    <dbReference type="NCBI Taxonomy" id="3075519"/>
    <lineage>
        <taxon>Bacteria</taxon>
        <taxon>Bacillati</taxon>
        <taxon>Actinomycetota</taxon>
        <taxon>Actinomycetes</taxon>
        <taxon>Kitasatosporales</taxon>
        <taxon>Streptomycetaceae</taxon>
        <taxon>Streptomyces</taxon>
    </lineage>
</organism>
<name>A0ABU2SVV2_9ACTN</name>
<protein>
    <recommendedName>
        <fullName evidence="3">Tetracyclin repressor-like C-terminal domain-containing protein</fullName>
    </recommendedName>
</protein>
<evidence type="ECO:0000313" key="2">
    <source>
        <dbReference type="Proteomes" id="UP001180531"/>
    </source>
</evidence>
<keyword evidence="2" id="KW-1185">Reference proteome</keyword>
<evidence type="ECO:0008006" key="3">
    <source>
        <dbReference type="Google" id="ProtNLM"/>
    </source>
</evidence>
<evidence type="ECO:0000313" key="1">
    <source>
        <dbReference type="EMBL" id="MDT0453128.1"/>
    </source>
</evidence>